<evidence type="ECO:0000313" key="3">
    <source>
        <dbReference type="Proteomes" id="UP000244937"/>
    </source>
</evidence>
<proteinExistence type="predicted"/>
<keyword evidence="3" id="KW-1185">Reference proteome</keyword>
<evidence type="ECO:0000313" key="2">
    <source>
        <dbReference type="EMBL" id="AWI24524.1"/>
    </source>
</evidence>
<dbReference type="OrthoDB" id="1274006at2"/>
<name>A0A2S1SDS8_9FLAO</name>
<feature type="chain" id="PRO_5015753367" evidence="1">
    <location>
        <begin position="19"/>
        <end position="253"/>
    </location>
</feature>
<protein>
    <submittedName>
        <fullName evidence="2">Uncharacterized protein</fullName>
    </submittedName>
</protein>
<accession>A0A2S1SDS8</accession>
<evidence type="ECO:0000256" key="1">
    <source>
        <dbReference type="SAM" id="SignalP"/>
    </source>
</evidence>
<feature type="signal peptide" evidence="1">
    <location>
        <begin position="1"/>
        <end position="18"/>
    </location>
</feature>
<gene>
    <name evidence="2" type="ORF">HYN49_00685</name>
</gene>
<keyword evidence="1" id="KW-0732">Signal</keyword>
<organism evidence="2 3">
    <name type="scientific">Flavobacterium pallidum</name>
    <dbReference type="NCBI Taxonomy" id="2172098"/>
    <lineage>
        <taxon>Bacteria</taxon>
        <taxon>Pseudomonadati</taxon>
        <taxon>Bacteroidota</taxon>
        <taxon>Flavobacteriia</taxon>
        <taxon>Flavobacteriales</taxon>
        <taxon>Flavobacteriaceae</taxon>
        <taxon>Flavobacterium</taxon>
    </lineage>
</organism>
<dbReference type="Proteomes" id="UP000244937">
    <property type="component" value="Chromosome"/>
</dbReference>
<sequence>MKKPLYLILFFVSFLASAQKSINDFQNAIVPVKFDWMSKENQYRVSTIAKMKLNEIGFKTFYDNEILPETAASNRCDNLFIDIDRDNSMFATKLIVIFKDCQNVVVFKSTQGVSKKKDFNEAYADALTHAFESVSAINYKYSGQQSPIAAKTPVSSEIRQKGNIVRESVAPEAKPTMMSSASKLSVEITANGYLVIEESTSTVKFKLSKTTNPEVFIATSQGRQGVLLKKGNAWFFEYYQNDRLISEQTDLKF</sequence>
<dbReference type="KEGG" id="fpal:HYN49_00685"/>
<dbReference type="RefSeq" id="WP_108902323.1">
    <property type="nucleotide sequence ID" value="NZ_CP029187.1"/>
</dbReference>
<reference evidence="2 3" key="1">
    <citation type="submission" date="2018-05" db="EMBL/GenBank/DDBJ databases">
        <title>Genome sequencing of Flavobacterium sp. HYN0049.</title>
        <authorList>
            <person name="Yi H."/>
            <person name="Baek C."/>
        </authorList>
    </citation>
    <scope>NUCLEOTIDE SEQUENCE [LARGE SCALE GENOMIC DNA]</scope>
    <source>
        <strain evidence="2 3">HYN0049</strain>
    </source>
</reference>
<dbReference type="AlphaFoldDB" id="A0A2S1SDS8"/>
<dbReference type="EMBL" id="CP029187">
    <property type="protein sequence ID" value="AWI24524.1"/>
    <property type="molecule type" value="Genomic_DNA"/>
</dbReference>